<dbReference type="Gene3D" id="1.25.40.10">
    <property type="entry name" value="Tetratricopeptide repeat domain"/>
    <property type="match status" value="2"/>
</dbReference>
<name>A0A517Q0T0_9PLAN</name>
<reference evidence="1 2" key="1">
    <citation type="submission" date="2019-03" db="EMBL/GenBank/DDBJ databases">
        <title>Deep-cultivation of Planctomycetes and their phenomic and genomic characterization uncovers novel biology.</title>
        <authorList>
            <person name="Wiegand S."/>
            <person name="Jogler M."/>
            <person name="Boedeker C."/>
            <person name="Pinto D."/>
            <person name="Vollmers J."/>
            <person name="Rivas-Marin E."/>
            <person name="Kohn T."/>
            <person name="Peeters S.H."/>
            <person name="Heuer A."/>
            <person name="Rast P."/>
            <person name="Oberbeckmann S."/>
            <person name="Bunk B."/>
            <person name="Jeske O."/>
            <person name="Meyerdierks A."/>
            <person name="Storesund J.E."/>
            <person name="Kallscheuer N."/>
            <person name="Luecker S."/>
            <person name="Lage O.M."/>
            <person name="Pohl T."/>
            <person name="Merkel B.J."/>
            <person name="Hornburger P."/>
            <person name="Mueller R.-W."/>
            <person name="Bruemmer F."/>
            <person name="Labrenz M."/>
            <person name="Spormann A.M."/>
            <person name="Op den Camp H."/>
            <person name="Overmann J."/>
            <person name="Amann R."/>
            <person name="Jetten M.S.M."/>
            <person name="Mascher T."/>
            <person name="Medema M.H."/>
            <person name="Devos D.P."/>
            <person name="Kaster A.-K."/>
            <person name="Ovreas L."/>
            <person name="Rohde M."/>
            <person name="Galperin M.Y."/>
            <person name="Jogler C."/>
        </authorList>
    </citation>
    <scope>NUCLEOTIDE SEQUENCE [LARGE SCALE GENOMIC DNA]</scope>
    <source>
        <strain evidence="1 2">Enr10</strain>
    </source>
</reference>
<accession>A0A517Q0T0</accession>
<dbReference type="RefSeq" id="WP_145448040.1">
    <property type="nucleotide sequence ID" value="NZ_CP037421.1"/>
</dbReference>
<protein>
    <submittedName>
        <fullName evidence="1">Tetratricopeptide repeat protein</fullName>
    </submittedName>
</protein>
<evidence type="ECO:0000313" key="1">
    <source>
        <dbReference type="EMBL" id="QDT25202.1"/>
    </source>
</evidence>
<sequence>MPETSSSAFYEEYPCDSLNALIQHAQELTHQGKSSEARALFFSSDFQGPHWQRHLGLGEYLLANGQTSEAIEPFSQVLDHAHQTDTAPLRSIACHNLAVAYRELGYFQLAAQFQQYSIAWGDLRSANHQTLENEVHQLSDHAACDLTGRANDAILQQDYPLAEQLLNISLAREILYGDADAQAADWGNLGILQGLQGNHCRAITYLRKAYVLHRQMDNRPAMGQDLLHLAEVFQLTGRLKCAIRCLQRAIHCYTQNNQTHAEQKACARLAELQRLLRVQQHDPLLN</sequence>
<dbReference type="Proteomes" id="UP000315647">
    <property type="component" value="Chromosome"/>
</dbReference>
<dbReference type="SUPFAM" id="SSF81901">
    <property type="entry name" value="HCP-like"/>
    <property type="match status" value="1"/>
</dbReference>
<dbReference type="AlphaFoldDB" id="A0A517Q0T0"/>
<dbReference type="EMBL" id="CP037421">
    <property type="protein sequence ID" value="QDT25202.1"/>
    <property type="molecule type" value="Genomic_DNA"/>
</dbReference>
<dbReference type="InterPro" id="IPR019734">
    <property type="entry name" value="TPR_rpt"/>
</dbReference>
<proteinExistence type="predicted"/>
<keyword evidence="2" id="KW-1185">Reference proteome</keyword>
<dbReference type="InterPro" id="IPR011990">
    <property type="entry name" value="TPR-like_helical_dom_sf"/>
</dbReference>
<organism evidence="1 2">
    <name type="scientific">Gimesia panareensis</name>
    <dbReference type="NCBI Taxonomy" id="2527978"/>
    <lineage>
        <taxon>Bacteria</taxon>
        <taxon>Pseudomonadati</taxon>
        <taxon>Planctomycetota</taxon>
        <taxon>Planctomycetia</taxon>
        <taxon>Planctomycetales</taxon>
        <taxon>Planctomycetaceae</taxon>
        <taxon>Gimesia</taxon>
    </lineage>
</organism>
<gene>
    <name evidence="1" type="ORF">Enr10x_04970</name>
</gene>
<evidence type="ECO:0000313" key="2">
    <source>
        <dbReference type="Proteomes" id="UP000315647"/>
    </source>
</evidence>
<dbReference type="SMART" id="SM00028">
    <property type="entry name" value="TPR"/>
    <property type="match status" value="3"/>
</dbReference>